<dbReference type="Proteomes" id="UP000032552">
    <property type="component" value="Unassembled WGS sequence"/>
</dbReference>
<protein>
    <recommendedName>
        <fullName evidence="4">Tetratricopeptide repeat protein</fullName>
    </recommendedName>
</protein>
<reference evidence="3" key="1">
    <citation type="submission" date="2014-05" db="EMBL/GenBank/DDBJ databases">
        <title>Whole genome sequencing of Lactobacillus casei NRIC0644.</title>
        <authorList>
            <person name="Atarashi H."/>
            <person name="Yoshida Y."/>
            <person name="Fujimura S."/>
            <person name="Tanaka N."/>
            <person name="Shiwa Y."/>
            <person name="Yoshikawa H."/>
            <person name="Okada S."/>
            <person name="Nakagawa J."/>
        </authorList>
    </citation>
    <scope>NUCLEOTIDE SEQUENCE [LARGE SCALE GENOMIC DNA]</scope>
    <source>
        <strain evidence="3">NRIC0644</strain>
    </source>
</reference>
<dbReference type="Gene3D" id="1.25.40.10">
    <property type="entry name" value="Tetratricopeptide repeat domain"/>
    <property type="match status" value="1"/>
</dbReference>
<accession>A0A0C9NUX3</accession>
<gene>
    <name evidence="2" type="ORF">LC0644_0284</name>
</gene>
<dbReference type="RefSeq" id="WP_016384585.1">
    <property type="nucleotide sequence ID" value="NZ_BAYM01000013.1"/>
</dbReference>
<comment type="caution">
    <text evidence="2">The sequence shown here is derived from an EMBL/GenBank/DDBJ whole genome shotgun (WGS) entry which is preliminary data.</text>
</comment>
<organism evidence="2 3">
    <name type="scientific">Lacticaseibacillus paracasei NRIC 0644</name>
    <dbReference type="NCBI Taxonomy" id="1435038"/>
    <lineage>
        <taxon>Bacteria</taxon>
        <taxon>Bacillati</taxon>
        <taxon>Bacillota</taxon>
        <taxon>Bacilli</taxon>
        <taxon>Lactobacillales</taxon>
        <taxon>Lactobacillaceae</taxon>
        <taxon>Lacticaseibacillus</taxon>
    </lineage>
</organism>
<evidence type="ECO:0008006" key="4">
    <source>
        <dbReference type="Google" id="ProtNLM"/>
    </source>
</evidence>
<evidence type="ECO:0000313" key="2">
    <source>
        <dbReference type="EMBL" id="GAN35695.1"/>
    </source>
</evidence>
<dbReference type="InterPro" id="IPR011990">
    <property type="entry name" value="TPR-like_helical_dom_sf"/>
</dbReference>
<proteinExistence type="predicted"/>
<dbReference type="EMBL" id="BAYM01000013">
    <property type="protein sequence ID" value="GAN35695.1"/>
    <property type="molecule type" value="Genomic_DNA"/>
</dbReference>
<name>A0A0C9NUX3_LACPA</name>
<feature type="region of interest" description="Disordered" evidence="1">
    <location>
        <begin position="1"/>
        <end position="29"/>
    </location>
</feature>
<dbReference type="SUPFAM" id="SSF48452">
    <property type="entry name" value="TPR-like"/>
    <property type="match status" value="1"/>
</dbReference>
<evidence type="ECO:0000256" key="1">
    <source>
        <dbReference type="SAM" id="MobiDB-lite"/>
    </source>
</evidence>
<dbReference type="AlphaFoldDB" id="A0A0C9NUX3"/>
<evidence type="ECO:0000313" key="3">
    <source>
        <dbReference type="Proteomes" id="UP000032552"/>
    </source>
</evidence>
<sequence>MFGSLFKKKDTQKQPSAVPKEGNQSLSTTEAAALTKKVAALTTQIEQITDDKDKRHLLYNQLGATQVKLGNDLEAIAAYEASVKDKEEFGDAYNALLNLYETQRKQAAKAKNDDDIQKWVTKTDALLDMSKRVMRSGFGY</sequence>